<keyword evidence="2" id="KW-1185">Reference proteome</keyword>
<reference evidence="1" key="1">
    <citation type="submission" date="2018-01" db="EMBL/GenBank/DDBJ databases">
        <authorList>
            <person name="Mao J.F."/>
        </authorList>
    </citation>
    <scope>NUCLEOTIDE SEQUENCE</scope>
    <source>
        <strain evidence="1">Huo1</strain>
        <tissue evidence="1">Leaf</tissue>
    </source>
</reference>
<name>A0A8X8YK01_SALSN</name>
<dbReference type="EMBL" id="PNBA02000002">
    <property type="protein sequence ID" value="KAG6434258.1"/>
    <property type="molecule type" value="Genomic_DNA"/>
</dbReference>
<evidence type="ECO:0000313" key="1">
    <source>
        <dbReference type="EMBL" id="KAG6434258.1"/>
    </source>
</evidence>
<comment type="caution">
    <text evidence="1">The sequence shown here is derived from an EMBL/GenBank/DDBJ whole genome shotgun (WGS) entry which is preliminary data.</text>
</comment>
<accession>A0A8X8YK01</accession>
<gene>
    <name evidence="1" type="ORF">SASPL_105882</name>
</gene>
<sequence>MGSNREGMCQPYILNSFIVKNLLVCHVFTRAHAHLFFSSQQEPNARTMRYKAWPLWDDWKIIFGNDRATGGTSEGIGEAVANNSMDEPITSIGESGDYYPSFEDFLECGCKHSCSCSKKMKRKRNSSDDDYALLNLLGNLHAETNARLDKLTARIGYEIDLGQAWKEIIRHLGNIPELTESQCYDLCDIIGKENSRLEIFTGLPDASKSGYVRRIIEKEGLT</sequence>
<protein>
    <submittedName>
        <fullName evidence="1">Uncharacterized protein</fullName>
    </submittedName>
</protein>
<organism evidence="1">
    <name type="scientific">Salvia splendens</name>
    <name type="common">Scarlet sage</name>
    <dbReference type="NCBI Taxonomy" id="180675"/>
    <lineage>
        <taxon>Eukaryota</taxon>
        <taxon>Viridiplantae</taxon>
        <taxon>Streptophyta</taxon>
        <taxon>Embryophyta</taxon>
        <taxon>Tracheophyta</taxon>
        <taxon>Spermatophyta</taxon>
        <taxon>Magnoliopsida</taxon>
        <taxon>eudicotyledons</taxon>
        <taxon>Gunneridae</taxon>
        <taxon>Pentapetalae</taxon>
        <taxon>asterids</taxon>
        <taxon>lamiids</taxon>
        <taxon>Lamiales</taxon>
        <taxon>Lamiaceae</taxon>
        <taxon>Nepetoideae</taxon>
        <taxon>Mentheae</taxon>
        <taxon>Salviinae</taxon>
        <taxon>Salvia</taxon>
        <taxon>Salvia subgen. Calosphace</taxon>
        <taxon>core Calosphace</taxon>
    </lineage>
</organism>
<reference evidence="1" key="2">
    <citation type="submission" date="2020-08" db="EMBL/GenBank/DDBJ databases">
        <title>Plant Genome Project.</title>
        <authorList>
            <person name="Zhang R.-G."/>
        </authorList>
    </citation>
    <scope>NUCLEOTIDE SEQUENCE</scope>
    <source>
        <strain evidence="1">Huo1</strain>
        <tissue evidence="1">Leaf</tissue>
    </source>
</reference>
<dbReference type="PANTHER" id="PTHR46250">
    <property type="entry name" value="MYB/SANT-LIKE DNA-BINDING DOMAIN PROTEIN-RELATED"/>
    <property type="match status" value="1"/>
</dbReference>
<dbReference type="Proteomes" id="UP000298416">
    <property type="component" value="Unassembled WGS sequence"/>
</dbReference>
<dbReference type="AlphaFoldDB" id="A0A8X8YK01"/>
<evidence type="ECO:0000313" key="2">
    <source>
        <dbReference type="Proteomes" id="UP000298416"/>
    </source>
</evidence>
<proteinExistence type="predicted"/>